<dbReference type="OMA" id="TKVMCES"/>
<gene>
    <name evidence="2" type="ORF">B7463_g6232</name>
</gene>
<dbReference type="EMBL" id="NCSJ02000108">
    <property type="protein sequence ID" value="RFU30146.1"/>
    <property type="molecule type" value="Genomic_DNA"/>
</dbReference>
<evidence type="ECO:0000256" key="1">
    <source>
        <dbReference type="SAM" id="MobiDB-lite"/>
    </source>
</evidence>
<protein>
    <recommendedName>
        <fullName evidence="4">Zn(2)-C6 fungal-type domain-containing protein</fullName>
    </recommendedName>
</protein>
<proteinExistence type="predicted"/>
<dbReference type="OrthoDB" id="416217at2759"/>
<dbReference type="PANTHER" id="PTHR47784:SF9">
    <property type="entry name" value="ZN(II)2CYS6 TRANSCRIPTION FACTOR (EUROFUNG)"/>
    <property type="match status" value="1"/>
</dbReference>
<dbReference type="Proteomes" id="UP000258309">
    <property type="component" value="Unassembled WGS sequence"/>
</dbReference>
<dbReference type="PANTHER" id="PTHR47784">
    <property type="entry name" value="STEROL UPTAKE CONTROL PROTEIN 2"/>
    <property type="match status" value="1"/>
</dbReference>
<feature type="region of interest" description="Disordered" evidence="1">
    <location>
        <begin position="13"/>
        <end position="42"/>
    </location>
</feature>
<evidence type="ECO:0000313" key="3">
    <source>
        <dbReference type="Proteomes" id="UP000258309"/>
    </source>
</evidence>
<name>A0A3E2H9L8_SCYLI</name>
<reference evidence="2 3" key="1">
    <citation type="submission" date="2018-05" db="EMBL/GenBank/DDBJ databases">
        <title>Draft genome sequence of Scytalidium lignicola DSM 105466, a ubiquitous saprotrophic fungus.</title>
        <authorList>
            <person name="Buettner E."/>
            <person name="Gebauer A.M."/>
            <person name="Hofrichter M."/>
            <person name="Liers C."/>
            <person name="Kellner H."/>
        </authorList>
    </citation>
    <scope>NUCLEOTIDE SEQUENCE [LARGE SCALE GENOMIC DNA]</scope>
    <source>
        <strain evidence="2 3">DSM 105466</strain>
    </source>
</reference>
<dbReference type="InterPro" id="IPR021858">
    <property type="entry name" value="Fun_TF"/>
</dbReference>
<dbReference type="GO" id="GO:0001228">
    <property type="term" value="F:DNA-binding transcription activator activity, RNA polymerase II-specific"/>
    <property type="evidence" value="ECO:0007669"/>
    <property type="project" value="TreeGrafter"/>
</dbReference>
<feature type="compositionally biased region" description="Basic residues" evidence="1">
    <location>
        <begin position="31"/>
        <end position="42"/>
    </location>
</feature>
<dbReference type="STRING" id="5539.A0A3E2H9L8"/>
<dbReference type="AlphaFoldDB" id="A0A3E2H9L8"/>
<organism evidence="2 3">
    <name type="scientific">Scytalidium lignicola</name>
    <name type="common">Hyphomycete</name>
    <dbReference type="NCBI Taxonomy" id="5539"/>
    <lineage>
        <taxon>Eukaryota</taxon>
        <taxon>Fungi</taxon>
        <taxon>Dikarya</taxon>
        <taxon>Ascomycota</taxon>
        <taxon>Pezizomycotina</taxon>
        <taxon>Leotiomycetes</taxon>
        <taxon>Leotiomycetes incertae sedis</taxon>
        <taxon>Scytalidium</taxon>
    </lineage>
</organism>
<evidence type="ECO:0000313" key="2">
    <source>
        <dbReference type="EMBL" id="RFU30146.1"/>
    </source>
</evidence>
<feature type="non-terminal residue" evidence="2">
    <location>
        <position position="430"/>
    </location>
</feature>
<sequence>MNQAMGKFGVFALPSAPSADVTDPGIDKHGNPVRKRKRHIKSKNGCVTCKERRVKCRYEDASKQDSSQFHVPQGNKELGSTPQVDSPEPNNINNPSESQFDLPPAVSSIDLDTIKLLHHFETCTCKSLIFGAELWQHQVMPLALNNRYLMHAILLIASAHLHYLHPESNKYSDAEAYHLALTLSGFQSDLSKPLSNENADTVVACSFILLHHAWSVEFSSNGERSINGTIDIGTDNILPLSAGLKNVLISVWHAREGSIFKDVIDQDQVRGFKEWAATESTPTDIEKIFVPNSDSAWLDSCDGYGACVGLGCGSIDAVGRLVPVLRAVDCIFREVNIDHLLPEIASYLLMWPGKSSDAFQKEVRENDNEALLIMLCFYTCTLRLLSKDFWWAHRRSSYMCGVISALLGKEGNPCAARVAQIYDHLKTSIE</sequence>
<keyword evidence="3" id="KW-1185">Reference proteome</keyword>
<evidence type="ECO:0008006" key="4">
    <source>
        <dbReference type="Google" id="ProtNLM"/>
    </source>
</evidence>
<feature type="non-terminal residue" evidence="2">
    <location>
        <position position="1"/>
    </location>
</feature>
<dbReference type="InterPro" id="IPR053157">
    <property type="entry name" value="Sterol_Uptake_Regulator"/>
</dbReference>
<feature type="region of interest" description="Disordered" evidence="1">
    <location>
        <begin position="65"/>
        <end position="99"/>
    </location>
</feature>
<comment type="caution">
    <text evidence="2">The sequence shown here is derived from an EMBL/GenBank/DDBJ whole genome shotgun (WGS) entry which is preliminary data.</text>
</comment>
<dbReference type="Pfam" id="PF11951">
    <property type="entry name" value="Fungal_trans_2"/>
    <property type="match status" value="1"/>
</dbReference>
<feature type="compositionally biased region" description="Low complexity" evidence="1">
    <location>
        <begin position="86"/>
        <end position="98"/>
    </location>
</feature>
<accession>A0A3E2H9L8</accession>